<dbReference type="PANTHER" id="PTHR36978">
    <property type="entry name" value="P-LOOP CONTAINING NUCLEOTIDE TRIPHOSPHATE HYDROLASE"/>
    <property type="match status" value="1"/>
</dbReference>
<feature type="transmembrane region" description="Helical" evidence="1">
    <location>
        <begin position="256"/>
        <end position="276"/>
    </location>
</feature>
<dbReference type="PANTHER" id="PTHR36978:SF4">
    <property type="entry name" value="P-LOOP CONTAINING NUCLEOSIDE TRIPHOSPHATE HYDROLASE PROTEIN"/>
    <property type="match status" value="1"/>
</dbReference>
<comment type="caution">
    <text evidence="2">The sequence shown here is derived from an EMBL/GenBank/DDBJ whole genome shotgun (WGS) entry which is preliminary data.</text>
</comment>
<reference evidence="2" key="1">
    <citation type="submission" date="2022-12" db="EMBL/GenBank/DDBJ databases">
        <authorList>
            <person name="Petersen C."/>
        </authorList>
    </citation>
    <scope>NUCLEOTIDE SEQUENCE</scope>
    <source>
        <strain evidence="2">IBT 29677</strain>
    </source>
</reference>
<dbReference type="AlphaFoldDB" id="A0A9W9SJ46"/>
<dbReference type="Pfam" id="PF17784">
    <property type="entry name" value="Sulfotransfer_4"/>
    <property type="match status" value="1"/>
</dbReference>
<reference evidence="2" key="2">
    <citation type="journal article" date="2023" name="IMA Fungus">
        <title>Comparative genomic study of the Penicillium genus elucidates a diverse pangenome and 15 lateral gene transfer events.</title>
        <authorList>
            <person name="Petersen C."/>
            <person name="Sorensen T."/>
            <person name="Nielsen M.R."/>
            <person name="Sondergaard T.E."/>
            <person name="Sorensen J.L."/>
            <person name="Fitzpatrick D.A."/>
            <person name="Frisvad J.C."/>
            <person name="Nielsen K.L."/>
        </authorList>
    </citation>
    <scope>NUCLEOTIDE SEQUENCE</scope>
    <source>
        <strain evidence="2">IBT 29677</strain>
    </source>
</reference>
<keyword evidence="1" id="KW-1133">Transmembrane helix</keyword>
<dbReference type="RefSeq" id="XP_056483337.1">
    <property type="nucleotide sequence ID" value="XM_056637307.1"/>
</dbReference>
<evidence type="ECO:0000313" key="2">
    <source>
        <dbReference type="EMBL" id="KAJ5379551.1"/>
    </source>
</evidence>
<keyword evidence="1" id="KW-0812">Transmembrane</keyword>
<keyword evidence="3" id="KW-1185">Reference proteome</keyword>
<evidence type="ECO:0000256" key="1">
    <source>
        <dbReference type="SAM" id="Phobius"/>
    </source>
</evidence>
<evidence type="ECO:0008006" key="4">
    <source>
        <dbReference type="Google" id="ProtNLM"/>
    </source>
</evidence>
<evidence type="ECO:0000313" key="3">
    <source>
        <dbReference type="Proteomes" id="UP001147747"/>
    </source>
</evidence>
<accession>A0A9W9SJ46</accession>
<dbReference type="EMBL" id="JAPZBU010000011">
    <property type="protein sequence ID" value="KAJ5379551.1"/>
    <property type="molecule type" value="Genomic_DNA"/>
</dbReference>
<dbReference type="InterPro" id="IPR027417">
    <property type="entry name" value="P-loop_NTPase"/>
</dbReference>
<dbReference type="OrthoDB" id="408152at2759"/>
<dbReference type="Gene3D" id="3.40.50.300">
    <property type="entry name" value="P-loop containing nucleotide triphosphate hydrolases"/>
    <property type="match status" value="1"/>
</dbReference>
<keyword evidence="1" id="KW-0472">Membrane</keyword>
<dbReference type="SUPFAM" id="SSF52540">
    <property type="entry name" value="P-loop containing nucleoside triphosphate hydrolases"/>
    <property type="match status" value="1"/>
</dbReference>
<protein>
    <recommendedName>
        <fullName evidence="4">NAD dependent epimerase/dehydratase</fullName>
    </recommendedName>
</protein>
<name>A0A9W9SJ46_9EURO</name>
<sequence>MSRNVDKLPMPAEVKKMKVVVASASRTGTLGLYRAMKILGYNPYHMYECCVVQGTPHMKTLQDAVTAQHNRFSGKRKFEKPDFDRWLGDYDCIVEVASFIGKDAIKAYAADPDVKFILTERSPAKWAKSVNNTAGVMVQMAHSLPMGVLKHFNEFLSIFFSLNVTVYGAWSGSTLPGEADNERLLREYYVDYINMVKETVPADQLCVIRLEDGLDWSKICPFLGVPVPKEEYPDRNEPEKFQAMVQEKLQPHVTAAFLKLGAFVVPVLGVVGWMGMKYGPFVFKAISSAFA</sequence>
<dbReference type="GeneID" id="81376287"/>
<proteinExistence type="predicted"/>
<gene>
    <name evidence="2" type="ORF">N7509_012670</name>
</gene>
<organism evidence="2 3">
    <name type="scientific">Penicillium cosmopolitanum</name>
    <dbReference type="NCBI Taxonomy" id="1131564"/>
    <lineage>
        <taxon>Eukaryota</taxon>
        <taxon>Fungi</taxon>
        <taxon>Dikarya</taxon>
        <taxon>Ascomycota</taxon>
        <taxon>Pezizomycotina</taxon>
        <taxon>Eurotiomycetes</taxon>
        <taxon>Eurotiomycetidae</taxon>
        <taxon>Eurotiales</taxon>
        <taxon>Aspergillaceae</taxon>
        <taxon>Penicillium</taxon>
    </lineage>
</organism>
<dbReference type="Proteomes" id="UP001147747">
    <property type="component" value="Unassembled WGS sequence"/>
</dbReference>
<dbReference type="InterPro" id="IPR040632">
    <property type="entry name" value="Sulfotransfer_4"/>
</dbReference>